<feature type="non-terminal residue" evidence="2">
    <location>
        <position position="626"/>
    </location>
</feature>
<dbReference type="AlphaFoldDB" id="A0A482VKT7"/>
<proteinExistence type="predicted"/>
<accession>A0A482VKT7</accession>
<evidence type="ECO:0000313" key="3">
    <source>
        <dbReference type="Proteomes" id="UP000292052"/>
    </source>
</evidence>
<dbReference type="GO" id="GO:0005975">
    <property type="term" value="P:carbohydrate metabolic process"/>
    <property type="evidence" value="ECO:0007669"/>
    <property type="project" value="InterPro"/>
</dbReference>
<keyword evidence="1" id="KW-0732">Signal</keyword>
<sequence length="626" mass="70652">MKVPLLIIFWVGSCWSFPTVDEASKCDPTECLITNNCRCSSTSNPINNPDDPAPLLIAITVSESIVHTNYPNYIQPLFFNKTNPDGNPRGYTFYVNHEYTNYSWVQELYLAGYEIGVHSITKNSSQEYWRNAALEQLQAEFSGQKTILVNFAGIPEEDIVGARTPQLQIEGDVTIQAYIDSGITYDNSWPATSNNRVLPYTLDYASTQQCTVTEKCPVETHSGFWIAPITNIKGADGLECNSLATCNVEGTADEIAQWLLGEVESVRNQNRAPLVIRLDSYWFEQTKNSFEGFSKFLNEVTDVFFVSVQDVLEWIKNPVPVSQYTTPLHDDRYAECLPVNCYYPGEDDGGQRGYTFYVNHEYTDYSLVQDLYLRGYEIGVHSITKNTSQEYWRNAPLEDLQAEFGGQKTILETFAGIPEEDIVGARTPQLQIEEDVTIQAYIDSGITYDNSWPATSNNRVLPYTLDYASTQQCTVAEKCPTESHPGFWIAPITNILGADGQECNSLATCNVEGTADEIAQWLIGQVDIVRGHNRAPLVIRLDSYWFEQTENSFDGFSKFLDQVTDVFFVSVQDVLEWIKNPVPASQYATPVHDDRYAECLPASCHYQGEERYMVSCVPCPPNYPWI</sequence>
<dbReference type="InterPro" id="IPR052740">
    <property type="entry name" value="CE4"/>
</dbReference>
<gene>
    <name evidence="2" type="ORF">BDFB_004923</name>
</gene>
<dbReference type="SUPFAM" id="SSF88713">
    <property type="entry name" value="Glycoside hydrolase/deacetylase"/>
    <property type="match status" value="2"/>
</dbReference>
<feature type="signal peptide" evidence="1">
    <location>
        <begin position="1"/>
        <end position="16"/>
    </location>
</feature>
<dbReference type="Gene3D" id="3.20.20.370">
    <property type="entry name" value="Glycoside hydrolase/deacetylase"/>
    <property type="match status" value="2"/>
</dbReference>
<dbReference type="PANTHER" id="PTHR45985">
    <property type="match status" value="1"/>
</dbReference>
<protein>
    <recommendedName>
        <fullName evidence="4">NodB homology domain-containing protein</fullName>
    </recommendedName>
</protein>
<dbReference type="Proteomes" id="UP000292052">
    <property type="component" value="Unassembled WGS sequence"/>
</dbReference>
<reference evidence="2 3" key="1">
    <citation type="submission" date="2017-03" db="EMBL/GenBank/DDBJ databases">
        <title>Genome of the blue death feigning beetle - Asbolus verrucosus.</title>
        <authorList>
            <person name="Rider S.D."/>
        </authorList>
    </citation>
    <scope>NUCLEOTIDE SEQUENCE [LARGE SCALE GENOMIC DNA]</scope>
    <source>
        <strain evidence="2">Butters</strain>
        <tissue evidence="2">Head and leg muscle</tissue>
    </source>
</reference>
<evidence type="ECO:0000313" key="2">
    <source>
        <dbReference type="EMBL" id="RZC33226.1"/>
    </source>
</evidence>
<dbReference type="GO" id="GO:0016787">
    <property type="term" value="F:hydrolase activity"/>
    <property type="evidence" value="ECO:0007669"/>
    <property type="project" value="UniProtKB-ARBA"/>
</dbReference>
<name>A0A482VKT7_ASBVE</name>
<dbReference type="PANTHER" id="PTHR45985:SF8">
    <property type="entry name" value="CHITIN DEACETYLASE-LIKE 9, ISOFORM A"/>
    <property type="match status" value="1"/>
</dbReference>
<keyword evidence="3" id="KW-1185">Reference proteome</keyword>
<organism evidence="2 3">
    <name type="scientific">Asbolus verrucosus</name>
    <name type="common">Desert ironclad beetle</name>
    <dbReference type="NCBI Taxonomy" id="1661398"/>
    <lineage>
        <taxon>Eukaryota</taxon>
        <taxon>Metazoa</taxon>
        <taxon>Ecdysozoa</taxon>
        <taxon>Arthropoda</taxon>
        <taxon>Hexapoda</taxon>
        <taxon>Insecta</taxon>
        <taxon>Pterygota</taxon>
        <taxon>Neoptera</taxon>
        <taxon>Endopterygota</taxon>
        <taxon>Coleoptera</taxon>
        <taxon>Polyphaga</taxon>
        <taxon>Cucujiformia</taxon>
        <taxon>Tenebrionidae</taxon>
        <taxon>Pimeliinae</taxon>
        <taxon>Asbolus</taxon>
    </lineage>
</organism>
<comment type="caution">
    <text evidence="2">The sequence shown here is derived from an EMBL/GenBank/DDBJ whole genome shotgun (WGS) entry which is preliminary data.</text>
</comment>
<dbReference type="InterPro" id="IPR011330">
    <property type="entry name" value="Glyco_hydro/deAcase_b/a-brl"/>
</dbReference>
<feature type="chain" id="PRO_5019764917" description="NodB homology domain-containing protein" evidence="1">
    <location>
        <begin position="17"/>
        <end position="626"/>
    </location>
</feature>
<dbReference type="OrthoDB" id="504708at2759"/>
<evidence type="ECO:0000256" key="1">
    <source>
        <dbReference type="SAM" id="SignalP"/>
    </source>
</evidence>
<dbReference type="EMBL" id="QDEB01090655">
    <property type="protein sequence ID" value="RZC33226.1"/>
    <property type="molecule type" value="Genomic_DNA"/>
</dbReference>
<evidence type="ECO:0008006" key="4">
    <source>
        <dbReference type="Google" id="ProtNLM"/>
    </source>
</evidence>